<organism evidence="1">
    <name type="scientific">Amphora coffeiformis</name>
    <dbReference type="NCBI Taxonomy" id="265554"/>
    <lineage>
        <taxon>Eukaryota</taxon>
        <taxon>Sar</taxon>
        <taxon>Stramenopiles</taxon>
        <taxon>Ochrophyta</taxon>
        <taxon>Bacillariophyta</taxon>
        <taxon>Bacillariophyceae</taxon>
        <taxon>Bacillariophycidae</taxon>
        <taxon>Thalassiophysales</taxon>
        <taxon>Catenulaceae</taxon>
        <taxon>Amphora</taxon>
    </lineage>
</organism>
<accession>A0A7S3P7U8</accession>
<evidence type="ECO:0008006" key="2">
    <source>
        <dbReference type="Google" id="ProtNLM"/>
    </source>
</evidence>
<dbReference type="EMBL" id="HBIM01008623">
    <property type="protein sequence ID" value="CAE0409707.1"/>
    <property type="molecule type" value="Transcribed_RNA"/>
</dbReference>
<evidence type="ECO:0000313" key="1">
    <source>
        <dbReference type="EMBL" id="CAE0409707.1"/>
    </source>
</evidence>
<proteinExistence type="predicted"/>
<gene>
    <name evidence="1" type="ORF">ACOF00016_LOCUS7318</name>
</gene>
<dbReference type="NCBIfam" id="NF033657">
    <property type="entry name" value="choice_anch_F"/>
    <property type="match status" value="1"/>
</dbReference>
<reference evidence="1" key="1">
    <citation type="submission" date="2021-01" db="EMBL/GenBank/DDBJ databases">
        <authorList>
            <person name="Corre E."/>
            <person name="Pelletier E."/>
            <person name="Niang G."/>
            <person name="Scheremetjew M."/>
            <person name="Finn R."/>
            <person name="Kale V."/>
            <person name="Holt S."/>
            <person name="Cochrane G."/>
            <person name="Meng A."/>
            <person name="Brown T."/>
            <person name="Cohen L."/>
        </authorList>
    </citation>
    <scope>NUCLEOTIDE SEQUENCE</scope>
    <source>
        <strain evidence="1">CCMP127</strain>
    </source>
</reference>
<dbReference type="AlphaFoldDB" id="A0A7S3P7U8"/>
<protein>
    <recommendedName>
        <fullName evidence="2">VWFD domain-containing protein</fullName>
    </recommendedName>
</protein>
<sequence>MLVVVVGVRVPLSLPFSFSFFFFFLPRLSFANMVSPFVKFALITLILDTSNAAKIVDWNKDNVNVDVGGPPEEGETGKSIVYTSVSKNDSNGGVLWTQEADSVQSPGMKVVTDGSGDPGDPGDESCIMTSGFNPDGAQPKQCDDPRQTSKRVKVYTDKLDGPVDLVFDVQPGTPIDSTYRFFLKYENLSPSRIKSFEIQLGKGIGTDFEPSTNGDGIAFAQRDGTILNQTNIDSYSDNDLATVFAFGLFGNATDNFHPTDGYYDPIERGGFNMEVVGEDVIKAVQVTDNVAELYGGAMQSWINKGIAPFGYAYDFDNNNETEAVLVADFDASGIGWQTRRLCTDAVAVKLMNEGFLELAECRSSSSDNPVVLSDATLDKWNANSALFSQGFIEDFGNVNVNAHIKIEPRYLVDGIQSNFTIRLTPEKDSGDFGSPWNPEKSGAIGGDPHFKRWGQARESFHGECDLVMLHSDNFHNKAGFDLHVRTTIDTYYSYVESGAFRVGNDIVEMERNQFFVNGVQKTKDDLPYSFGNDEFRYTIHQETDDGRVQVYRVELSEESSLLFKFFKQYLTISTSGSAKDFGDSVGIMGEFHTGDMYSRHGKRMSNFEDFCFEWQVNANANDAKLFRTAREPQLPYEKCRLPSLPRPSRRKLLRGDHALYDEARRACSAQSGTDFDLCVSDVVITGEIGIADIW</sequence>
<name>A0A7S3P7U8_9STRA</name>